<protein>
    <submittedName>
        <fullName evidence="8">Ribonuclease Y</fullName>
        <ecNumber evidence="8">3.1.-.-</ecNumber>
    </submittedName>
</protein>
<sequence length="510" mass="57889">MAPRVWMIALPVAGLILGWTIRWLYARFQLTAAENEAERIRQDAKKEAEAEKKAILVEAKDQLIRERNQQEREIRERRIEAQKLERRVMQKEENLDNKIEALERLEGALKAKEKSLQDRETDLLGQEERYRQELERISGLSADEAKRLIIQTLENEAKHDAQVLINKIDQEAQLAAEKRTRDILVATMQRIATDVTAETTVTSVSLPSDEMKGRIIGREGRNIRTLETLTGVDVIIDDTPEAVVISCFDPVRREIARISLERLITDGRIHPARIEEMVQKVTREISQKIYDEGEKVVFDLGLHNMAPELIRALGRLYFRTSYGQNVLFHSKEVAVIAGLLAAEIGLNREIAKRGALLHDIGKGMETDGDQNHAESGMDFVRKMGEDPRVVNAIGAHHNDVEPSCPESVVVQIADAISAARPGARRETLDNYIKRLENLESIAESFSGVDKAFAIQAGRELRILVNYENVSDDQARELCKSIAKKIETDLRYPGRIKVTIIRETRIVEYAR</sequence>
<keyword evidence="2" id="KW-0255">Endonuclease</keyword>
<dbReference type="NCBIfam" id="NF009345">
    <property type="entry name" value="PRK12705.1-2"/>
    <property type="match status" value="1"/>
</dbReference>
<evidence type="ECO:0000256" key="3">
    <source>
        <dbReference type="ARBA" id="ARBA00022801"/>
    </source>
</evidence>
<feature type="domain" description="HD" evidence="7">
    <location>
        <begin position="326"/>
        <end position="419"/>
    </location>
</feature>
<dbReference type="Pfam" id="PF12072">
    <property type="entry name" value="RNase_Y_N"/>
    <property type="match status" value="1"/>
</dbReference>
<dbReference type="InterPro" id="IPR022711">
    <property type="entry name" value="RNase_Y_N"/>
</dbReference>
<dbReference type="GO" id="GO:0004519">
    <property type="term" value="F:endonuclease activity"/>
    <property type="evidence" value="ECO:0007669"/>
    <property type="project" value="UniProtKB-KW"/>
</dbReference>
<evidence type="ECO:0000256" key="1">
    <source>
        <dbReference type="ARBA" id="ARBA00022722"/>
    </source>
</evidence>
<dbReference type="GO" id="GO:0006402">
    <property type="term" value="P:mRNA catabolic process"/>
    <property type="evidence" value="ECO:0007669"/>
    <property type="project" value="InterPro"/>
</dbReference>
<evidence type="ECO:0000256" key="2">
    <source>
        <dbReference type="ARBA" id="ARBA00022759"/>
    </source>
</evidence>
<dbReference type="Gene3D" id="3.30.1370.10">
    <property type="entry name" value="K Homology domain, type 1"/>
    <property type="match status" value="1"/>
</dbReference>
<name>A0A644SX44_9ZZZZ</name>
<keyword evidence="6" id="KW-1133">Transmembrane helix</keyword>
<dbReference type="NCBIfam" id="TIGR03319">
    <property type="entry name" value="RNase_Y"/>
    <property type="match status" value="1"/>
</dbReference>
<dbReference type="InterPro" id="IPR004088">
    <property type="entry name" value="KH_dom_type_1"/>
</dbReference>
<evidence type="ECO:0000256" key="6">
    <source>
        <dbReference type="SAM" id="Phobius"/>
    </source>
</evidence>
<keyword evidence="4" id="KW-0694">RNA-binding</keyword>
<dbReference type="InterPro" id="IPR004087">
    <property type="entry name" value="KH_dom"/>
</dbReference>
<dbReference type="CDD" id="cd22431">
    <property type="entry name" value="KH-I_RNaseY"/>
    <property type="match status" value="1"/>
</dbReference>
<keyword evidence="6" id="KW-0472">Membrane</keyword>
<dbReference type="SMART" id="SM00471">
    <property type="entry name" value="HDc"/>
    <property type="match status" value="1"/>
</dbReference>
<dbReference type="CDD" id="cd00077">
    <property type="entry name" value="HDc"/>
    <property type="match status" value="1"/>
</dbReference>
<dbReference type="GO" id="GO:0016020">
    <property type="term" value="C:membrane"/>
    <property type="evidence" value="ECO:0007669"/>
    <property type="project" value="InterPro"/>
</dbReference>
<keyword evidence="5" id="KW-0175">Coiled coil</keyword>
<feature type="coiled-coil region" evidence="5">
    <location>
        <begin position="30"/>
        <end position="122"/>
    </location>
</feature>
<dbReference type="Pfam" id="PF01966">
    <property type="entry name" value="HD"/>
    <property type="match status" value="1"/>
</dbReference>
<evidence type="ECO:0000259" key="7">
    <source>
        <dbReference type="PROSITE" id="PS51831"/>
    </source>
</evidence>
<keyword evidence="6" id="KW-0812">Transmembrane</keyword>
<proteinExistence type="inferred from homology"/>
<dbReference type="SMART" id="SM00322">
    <property type="entry name" value="KH"/>
    <property type="match status" value="1"/>
</dbReference>
<dbReference type="EC" id="3.1.-.-" evidence="8"/>
<dbReference type="PROSITE" id="PS51831">
    <property type="entry name" value="HD"/>
    <property type="match status" value="1"/>
</dbReference>
<keyword evidence="1" id="KW-0540">Nuclease</keyword>
<evidence type="ECO:0000313" key="8">
    <source>
        <dbReference type="EMBL" id="MPL58817.1"/>
    </source>
</evidence>
<dbReference type="SUPFAM" id="SSF54791">
    <property type="entry name" value="Eukaryotic type KH-domain (KH-domain type I)"/>
    <property type="match status" value="1"/>
</dbReference>
<dbReference type="GO" id="GO:0003723">
    <property type="term" value="F:RNA binding"/>
    <property type="evidence" value="ECO:0007669"/>
    <property type="project" value="UniProtKB-KW"/>
</dbReference>
<dbReference type="InterPro" id="IPR006674">
    <property type="entry name" value="HD_domain"/>
</dbReference>
<dbReference type="PANTHER" id="PTHR12826">
    <property type="entry name" value="RIBONUCLEASE Y"/>
    <property type="match status" value="1"/>
</dbReference>
<feature type="transmembrane region" description="Helical" evidence="6">
    <location>
        <begin position="6"/>
        <end position="25"/>
    </location>
</feature>
<accession>A0A644SX44</accession>
<evidence type="ECO:0000256" key="5">
    <source>
        <dbReference type="SAM" id="Coils"/>
    </source>
</evidence>
<comment type="caution">
    <text evidence="8">The sequence shown here is derived from an EMBL/GenBank/DDBJ whole genome shotgun (WGS) entry which is preliminary data.</text>
</comment>
<dbReference type="InterPro" id="IPR006675">
    <property type="entry name" value="HDIG_dom"/>
</dbReference>
<dbReference type="InterPro" id="IPR003607">
    <property type="entry name" value="HD/PDEase_dom"/>
</dbReference>
<dbReference type="InterPro" id="IPR017705">
    <property type="entry name" value="Ribonuclease_Y"/>
</dbReference>
<keyword evidence="3 8" id="KW-0378">Hydrolase</keyword>
<dbReference type="HAMAP" id="MF_00335">
    <property type="entry name" value="RNase_Y"/>
    <property type="match status" value="1"/>
</dbReference>
<gene>
    <name evidence="8" type="primary">rny_2</name>
    <name evidence="8" type="ORF">SDC9_04360</name>
</gene>
<dbReference type="GO" id="GO:0016787">
    <property type="term" value="F:hydrolase activity"/>
    <property type="evidence" value="ECO:0007669"/>
    <property type="project" value="UniProtKB-KW"/>
</dbReference>
<evidence type="ECO:0000256" key="4">
    <source>
        <dbReference type="ARBA" id="ARBA00022884"/>
    </source>
</evidence>
<dbReference type="Gene3D" id="1.10.3210.10">
    <property type="entry name" value="Hypothetical protein af1432"/>
    <property type="match status" value="1"/>
</dbReference>
<organism evidence="8">
    <name type="scientific">bioreactor metagenome</name>
    <dbReference type="NCBI Taxonomy" id="1076179"/>
    <lineage>
        <taxon>unclassified sequences</taxon>
        <taxon>metagenomes</taxon>
        <taxon>ecological metagenomes</taxon>
    </lineage>
</organism>
<dbReference type="AlphaFoldDB" id="A0A644SX44"/>
<dbReference type="NCBIfam" id="TIGR00277">
    <property type="entry name" value="HDIG"/>
    <property type="match status" value="1"/>
</dbReference>
<reference evidence="8" key="1">
    <citation type="submission" date="2019-08" db="EMBL/GenBank/DDBJ databases">
        <authorList>
            <person name="Kucharzyk K."/>
            <person name="Murdoch R.W."/>
            <person name="Higgins S."/>
            <person name="Loffler F."/>
        </authorList>
    </citation>
    <scope>NUCLEOTIDE SEQUENCE</scope>
</reference>
<dbReference type="PROSITE" id="PS50084">
    <property type="entry name" value="KH_TYPE_1"/>
    <property type="match status" value="1"/>
</dbReference>
<dbReference type="Pfam" id="PF00013">
    <property type="entry name" value="KH_1"/>
    <property type="match status" value="1"/>
</dbReference>
<dbReference type="PANTHER" id="PTHR12826:SF15">
    <property type="entry name" value="RIBONUCLEASE Y"/>
    <property type="match status" value="1"/>
</dbReference>
<dbReference type="SUPFAM" id="SSF109604">
    <property type="entry name" value="HD-domain/PDEase-like"/>
    <property type="match status" value="1"/>
</dbReference>
<dbReference type="EMBL" id="VSSQ01000008">
    <property type="protein sequence ID" value="MPL58817.1"/>
    <property type="molecule type" value="Genomic_DNA"/>
</dbReference>
<dbReference type="InterPro" id="IPR036612">
    <property type="entry name" value="KH_dom_type_1_sf"/>
</dbReference>